<dbReference type="PRINTS" id="PR00695">
    <property type="entry name" value="CUNO2RDTASE"/>
</dbReference>
<feature type="compositionally biased region" description="Low complexity" evidence="12">
    <location>
        <begin position="39"/>
        <end position="64"/>
    </location>
</feature>
<comment type="cofactor">
    <cofactor evidence="2">
        <name>Cu(2+)</name>
        <dbReference type="ChEBI" id="CHEBI:29036"/>
    </cofactor>
</comment>
<gene>
    <name evidence="15" type="ORF">GCM10008960_38700</name>
</gene>
<comment type="catalytic activity">
    <reaction evidence="11">
        <text>nitric oxide + Fe(III)-[cytochrome c] + H2O = Fe(II)-[cytochrome c] + nitrite + 2 H(+)</text>
        <dbReference type="Rhea" id="RHEA:15233"/>
        <dbReference type="Rhea" id="RHEA-COMP:10350"/>
        <dbReference type="Rhea" id="RHEA-COMP:14399"/>
        <dbReference type="ChEBI" id="CHEBI:15377"/>
        <dbReference type="ChEBI" id="CHEBI:15378"/>
        <dbReference type="ChEBI" id="CHEBI:16301"/>
        <dbReference type="ChEBI" id="CHEBI:16480"/>
        <dbReference type="ChEBI" id="CHEBI:29033"/>
        <dbReference type="ChEBI" id="CHEBI:29034"/>
        <dbReference type="EC" id="1.7.2.1"/>
    </reaction>
</comment>
<evidence type="ECO:0000256" key="2">
    <source>
        <dbReference type="ARBA" id="ARBA00001973"/>
    </source>
</evidence>
<evidence type="ECO:0000256" key="4">
    <source>
        <dbReference type="ARBA" id="ARBA00011233"/>
    </source>
</evidence>
<evidence type="ECO:0000256" key="10">
    <source>
        <dbReference type="ARBA" id="ARBA00023008"/>
    </source>
</evidence>
<dbReference type="Gene3D" id="2.60.40.420">
    <property type="entry name" value="Cupredoxins - blue copper proteins"/>
    <property type="match status" value="2"/>
</dbReference>
<dbReference type="InterPro" id="IPR001287">
    <property type="entry name" value="NO2-reductase_Cu"/>
</dbReference>
<keyword evidence="8" id="KW-0677">Repeat</keyword>
<dbReference type="InterPro" id="IPR008972">
    <property type="entry name" value="Cupredoxin"/>
</dbReference>
<evidence type="ECO:0000259" key="13">
    <source>
        <dbReference type="Pfam" id="PF07731"/>
    </source>
</evidence>
<dbReference type="PANTHER" id="PTHR11709:SF394">
    <property type="entry name" value="FI03373P-RELATED"/>
    <property type="match status" value="1"/>
</dbReference>
<dbReference type="SUPFAM" id="SSF49503">
    <property type="entry name" value="Cupredoxins"/>
    <property type="match status" value="2"/>
</dbReference>
<evidence type="ECO:0000256" key="1">
    <source>
        <dbReference type="ARBA" id="ARBA00001960"/>
    </source>
</evidence>
<feature type="region of interest" description="Disordered" evidence="12">
    <location>
        <begin position="39"/>
        <end position="74"/>
    </location>
</feature>
<evidence type="ECO:0000256" key="8">
    <source>
        <dbReference type="ARBA" id="ARBA00022737"/>
    </source>
</evidence>
<dbReference type="Pfam" id="PF07732">
    <property type="entry name" value="Cu-oxidase_3"/>
    <property type="match status" value="1"/>
</dbReference>
<keyword evidence="9" id="KW-0560">Oxidoreductase</keyword>
<evidence type="ECO:0000256" key="7">
    <source>
        <dbReference type="ARBA" id="ARBA00022723"/>
    </source>
</evidence>
<dbReference type="InterPro" id="IPR045087">
    <property type="entry name" value="Cu-oxidase_fam"/>
</dbReference>
<name>A0ABQ2S8N7_9DEIO</name>
<dbReference type="Proteomes" id="UP000644548">
    <property type="component" value="Unassembled WGS sequence"/>
</dbReference>
<feature type="domain" description="Plastocyanin-like" evidence="14">
    <location>
        <begin position="125"/>
        <end position="226"/>
    </location>
</feature>
<evidence type="ECO:0000313" key="16">
    <source>
        <dbReference type="Proteomes" id="UP000644548"/>
    </source>
</evidence>
<evidence type="ECO:0000256" key="9">
    <source>
        <dbReference type="ARBA" id="ARBA00023002"/>
    </source>
</evidence>
<dbReference type="Pfam" id="PF07731">
    <property type="entry name" value="Cu-oxidase_2"/>
    <property type="match status" value="1"/>
</dbReference>
<comment type="subunit">
    <text evidence="4">Homotrimer.</text>
</comment>
<keyword evidence="10" id="KW-0186">Copper</keyword>
<protein>
    <recommendedName>
        <fullName evidence="6">Copper-containing nitrite reductase</fullName>
        <ecNumber evidence="5">1.7.2.1</ecNumber>
    </recommendedName>
</protein>
<evidence type="ECO:0000256" key="5">
    <source>
        <dbReference type="ARBA" id="ARBA00011882"/>
    </source>
</evidence>
<evidence type="ECO:0000256" key="11">
    <source>
        <dbReference type="ARBA" id="ARBA00049340"/>
    </source>
</evidence>
<proteinExistence type="inferred from homology"/>
<dbReference type="InterPro" id="IPR011707">
    <property type="entry name" value="Cu-oxidase-like_N"/>
</dbReference>
<evidence type="ECO:0000256" key="3">
    <source>
        <dbReference type="ARBA" id="ARBA00010609"/>
    </source>
</evidence>
<evidence type="ECO:0000256" key="6">
    <source>
        <dbReference type="ARBA" id="ARBA00017290"/>
    </source>
</evidence>
<dbReference type="PANTHER" id="PTHR11709">
    <property type="entry name" value="MULTI-COPPER OXIDASE"/>
    <property type="match status" value="1"/>
</dbReference>
<keyword evidence="7" id="KW-0479">Metal-binding</keyword>
<sequence length="388" mass="42490">MVWAGAAVSWLRSLLSRRDVLRVGAGGAAALAGSVALGQSGSHPAGHPGAAPASPAPATSAHTGHGNNLMVGSVNHKRNGFDPMAMLTDWDWGKVSTLPNGQTLREYTMIAQDKEIEIAPGIFFPAWTYNGRVPGPTLRCTEGDRLRITFINQTIHAHTIHFHGVHSAEMDGVPGAGPGEIQPGGRFVYEFDAEPFGCHLYHCHATSLKRHIHKGMYGAFIVDPKEGRLPAREFVMVQNAFDTNFDGANEIYAVNTVGFEFARRPIPVQKGELIRIYLINILEFDLINSFHLHANFFNYYDTGTTLEPTSRIVDTIMQAQGQRGILEFKYKFTGNFMFHPHISEFTELGWMGSFQVVEPDAYPAALKAAGVDAGWDRRSRQGAAGGRS</sequence>
<accession>A0ABQ2S8N7</accession>
<dbReference type="CDD" id="cd11024">
    <property type="entry name" value="CuRO_1_2DMCO_NIR_like"/>
    <property type="match status" value="1"/>
</dbReference>
<organism evidence="15 16">
    <name type="scientific">Deinococcus sedimenti</name>
    <dbReference type="NCBI Taxonomy" id="1867090"/>
    <lineage>
        <taxon>Bacteria</taxon>
        <taxon>Thermotogati</taxon>
        <taxon>Deinococcota</taxon>
        <taxon>Deinococci</taxon>
        <taxon>Deinococcales</taxon>
        <taxon>Deinococcaceae</taxon>
        <taxon>Deinococcus</taxon>
    </lineage>
</organism>
<feature type="domain" description="Plastocyanin-like" evidence="13">
    <location>
        <begin position="247"/>
        <end position="358"/>
    </location>
</feature>
<comment type="cofactor">
    <cofactor evidence="1">
        <name>Cu(+)</name>
        <dbReference type="ChEBI" id="CHEBI:49552"/>
    </cofactor>
</comment>
<dbReference type="InterPro" id="IPR011706">
    <property type="entry name" value="Cu-oxidase_C"/>
</dbReference>
<evidence type="ECO:0000259" key="14">
    <source>
        <dbReference type="Pfam" id="PF07732"/>
    </source>
</evidence>
<comment type="caution">
    <text evidence="15">The sequence shown here is derived from an EMBL/GenBank/DDBJ whole genome shotgun (WGS) entry which is preliminary data.</text>
</comment>
<dbReference type="EC" id="1.7.2.1" evidence="5"/>
<reference evidence="16" key="1">
    <citation type="journal article" date="2019" name="Int. J. Syst. Evol. Microbiol.">
        <title>The Global Catalogue of Microorganisms (GCM) 10K type strain sequencing project: providing services to taxonomists for standard genome sequencing and annotation.</title>
        <authorList>
            <consortium name="The Broad Institute Genomics Platform"/>
            <consortium name="The Broad Institute Genome Sequencing Center for Infectious Disease"/>
            <person name="Wu L."/>
            <person name="Ma J."/>
        </authorList>
    </citation>
    <scope>NUCLEOTIDE SEQUENCE [LARGE SCALE GENOMIC DNA]</scope>
    <source>
        <strain evidence="16">JCM 31405</strain>
    </source>
</reference>
<evidence type="ECO:0000256" key="12">
    <source>
        <dbReference type="SAM" id="MobiDB-lite"/>
    </source>
</evidence>
<dbReference type="EMBL" id="BMQN01000022">
    <property type="protein sequence ID" value="GGS08624.1"/>
    <property type="molecule type" value="Genomic_DNA"/>
</dbReference>
<evidence type="ECO:0000313" key="15">
    <source>
        <dbReference type="EMBL" id="GGS08624.1"/>
    </source>
</evidence>
<keyword evidence="16" id="KW-1185">Reference proteome</keyword>
<comment type="similarity">
    <text evidence="3">Belongs to the multicopper oxidase family.</text>
</comment>